<protein>
    <recommendedName>
        <fullName evidence="8">Gustatory receptor</fullName>
    </recommendedName>
</protein>
<keyword evidence="7 8" id="KW-0807">Transducer</keyword>
<dbReference type="PANTHER" id="PTHR21143">
    <property type="entry name" value="INVERTEBRATE GUSTATORY RECEPTOR"/>
    <property type="match status" value="1"/>
</dbReference>
<feature type="transmembrane region" description="Helical" evidence="8">
    <location>
        <begin position="321"/>
        <end position="343"/>
    </location>
</feature>
<proteinExistence type="inferred from homology"/>
<keyword evidence="4 8" id="KW-1133">Transmembrane helix</keyword>
<organism evidence="9 10">
    <name type="scientific">Zophobas morio</name>
    <dbReference type="NCBI Taxonomy" id="2755281"/>
    <lineage>
        <taxon>Eukaryota</taxon>
        <taxon>Metazoa</taxon>
        <taxon>Ecdysozoa</taxon>
        <taxon>Arthropoda</taxon>
        <taxon>Hexapoda</taxon>
        <taxon>Insecta</taxon>
        <taxon>Pterygota</taxon>
        <taxon>Neoptera</taxon>
        <taxon>Endopterygota</taxon>
        <taxon>Coleoptera</taxon>
        <taxon>Polyphaga</taxon>
        <taxon>Cucujiformia</taxon>
        <taxon>Tenebrionidae</taxon>
        <taxon>Zophobas</taxon>
    </lineage>
</organism>
<keyword evidence="10" id="KW-1185">Reference proteome</keyword>
<dbReference type="PANTHER" id="PTHR21143:SF133">
    <property type="entry name" value="GUSTATORY AND PHEROMONE RECEPTOR 32A-RELATED"/>
    <property type="match status" value="1"/>
</dbReference>
<dbReference type="GO" id="GO:0030424">
    <property type="term" value="C:axon"/>
    <property type="evidence" value="ECO:0007669"/>
    <property type="project" value="TreeGrafter"/>
</dbReference>
<dbReference type="InterPro" id="IPR013604">
    <property type="entry name" value="7TM_chemorcpt"/>
</dbReference>
<reference evidence="9" key="1">
    <citation type="journal article" date="2023" name="G3 (Bethesda)">
        <title>Whole genome assemblies of Zophobas morio and Tenebrio molitor.</title>
        <authorList>
            <person name="Kaur S."/>
            <person name="Stinson S.A."/>
            <person name="diCenzo G.C."/>
        </authorList>
    </citation>
    <scope>NUCLEOTIDE SEQUENCE</scope>
    <source>
        <strain evidence="9">QUZm001</strain>
    </source>
</reference>
<gene>
    <name evidence="9" type="ORF">Zmor_028269</name>
</gene>
<feature type="transmembrane region" description="Helical" evidence="8">
    <location>
        <begin position="242"/>
        <end position="263"/>
    </location>
</feature>
<dbReference type="EMBL" id="JALNTZ010000009">
    <property type="protein sequence ID" value="KAJ3641793.1"/>
    <property type="molecule type" value="Genomic_DNA"/>
</dbReference>
<comment type="similarity">
    <text evidence="8">Belongs to the insect chemoreceptor superfamily. Gustatory receptor (GR) family.</text>
</comment>
<dbReference type="GO" id="GO:0050909">
    <property type="term" value="P:sensory perception of taste"/>
    <property type="evidence" value="ECO:0007669"/>
    <property type="project" value="InterPro"/>
</dbReference>
<dbReference type="GO" id="GO:0007165">
    <property type="term" value="P:signal transduction"/>
    <property type="evidence" value="ECO:0007669"/>
    <property type="project" value="UniProtKB-KW"/>
</dbReference>
<evidence type="ECO:0000313" key="9">
    <source>
        <dbReference type="EMBL" id="KAJ3641793.1"/>
    </source>
</evidence>
<evidence type="ECO:0000256" key="6">
    <source>
        <dbReference type="ARBA" id="ARBA00023170"/>
    </source>
</evidence>
<accession>A0AA38HPZ7</accession>
<dbReference type="GO" id="GO:0005886">
    <property type="term" value="C:plasma membrane"/>
    <property type="evidence" value="ECO:0007669"/>
    <property type="project" value="UniProtKB-SubCell"/>
</dbReference>
<evidence type="ECO:0000313" key="10">
    <source>
        <dbReference type="Proteomes" id="UP001168821"/>
    </source>
</evidence>
<evidence type="ECO:0000256" key="2">
    <source>
        <dbReference type="ARBA" id="ARBA00022475"/>
    </source>
</evidence>
<evidence type="ECO:0000256" key="1">
    <source>
        <dbReference type="ARBA" id="ARBA00004651"/>
    </source>
</evidence>
<dbReference type="GO" id="GO:0008049">
    <property type="term" value="P:male courtship behavior"/>
    <property type="evidence" value="ECO:0007669"/>
    <property type="project" value="TreeGrafter"/>
</dbReference>
<evidence type="ECO:0000256" key="8">
    <source>
        <dbReference type="RuleBase" id="RU363108"/>
    </source>
</evidence>
<keyword evidence="3 8" id="KW-0812">Transmembrane</keyword>
<comment type="caution">
    <text evidence="9">The sequence shown here is derived from an EMBL/GenBank/DDBJ whole genome shotgun (WGS) entry which is preliminary data.</text>
</comment>
<feature type="transmembrane region" description="Helical" evidence="8">
    <location>
        <begin position="30"/>
        <end position="48"/>
    </location>
</feature>
<feature type="transmembrane region" description="Helical" evidence="8">
    <location>
        <begin position="213"/>
        <end position="236"/>
    </location>
</feature>
<name>A0AA38HPZ7_9CUCU</name>
<feature type="transmembrane region" description="Helical" evidence="8">
    <location>
        <begin position="54"/>
        <end position="80"/>
    </location>
</feature>
<sequence length="345" mass="40482">MRLLQNTPILLKYIYVITGIFQLTSQKRPFLCYLPFYVIYAYLCYVYSTTPRGYNPTFIILDIFTTIQNVAFIIICIICFHKRRSSLSDVLIQIDTIERTLTFGKKYDSDWCSKTLLITLLLSPFIFVPFFHSPLIMMIYPTFPMTLNCFEIFFLHDILEKFLGSFQAINEEIKTMNVQFGKKSLQRVQDLSSIHFTLVTLAMKICENFEVTLIAFLVLWLETTIETVYFMVVLMARGSTWVLTYVCNGINVMYYFFWLYVVVKIFARVQSEANGTSELVHDMWRKHTRKGLVKRMRPLQLVSVGLLNNKLRFRARGTFDLNWTFCHTMVAAVTTYVVILVQFDI</sequence>
<evidence type="ECO:0000256" key="7">
    <source>
        <dbReference type="ARBA" id="ARBA00023224"/>
    </source>
</evidence>
<keyword evidence="5 8" id="KW-0472">Membrane</keyword>
<keyword evidence="2 8" id="KW-1003">Cell membrane</keyword>
<feature type="transmembrane region" description="Helical" evidence="8">
    <location>
        <begin position="115"/>
        <end position="132"/>
    </location>
</feature>
<comment type="subcellular location">
    <subcellularLocation>
        <location evidence="1 8">Cell membrane</location>
        <topology evidence="1 8">Multi-pass membrane protein</topology>
    </subcellularLocation>
</comment>
<dbReference type="Proteomes" id="UP001168821">
    <property type="component" value="Unassembled WGS sequence"/>
</dbReference>
<dbReference type="GO" id="GO:0030425">
    <property type="term" value="C:dendrite"/>
    <property type="evidence" value="ECO:0007669"/>
    <property type="project" value="TreeGrafter"/>
</dbReference>
<evidence type="ECO:0000256" key="4">
    <source>
        <dbReference type="ARBA" id="ARBA00022989"/>
    </source>
</evidence>
<evidence type="ECO:0000256" key="3">
    <source>
        <dbReference type="ARBA" id="ARBA00022692"/>
    </source>
</evidence>
<dbReference type="GO" id="GO:0007635">
    <property type="term" value="P:chemosensory behavior"/>
    <property type="evidence" value="ECO:0007669"/>
    <property type="project" value="TreeGrafter"/>
</dbReference>
<dbReference type="AlphaFoldDB" id="A0AA38HPZ7"/>
<dbReference type="GO" id="GO:0043025">
    <property type="term" value="C:neuronal cell body"/>
    <property type="evidence" value="ECO:0007669"/>
    <property type="project" value="TreeGrafter"/>
</dbReference>
<comment type="function">
    <text evidence="8">Gustatory receptor which mediates acceptance or avoidance behavior, depending on its substrates.</text>
</comment>
<evidence type="ECO:0000256" key="5">
    <source>
        <dbReference type="ARBA" id="ARBA00023136"/>
    </source>
</evidence>
<keyword evidence="6 8" id="KW-0675">Receptor</keyword>
<dbReference type="Pfam" id="PF08395">
    <property type="entry name" value="7tm_7"/>
    <property type="match status" value="1"/>
</dbReference>
<comment type="caution">
    <text evidence="8">Lacks conserved residue(s) required for the propagation of feature annotation.</text>
</comment>